<sequence>MYPTDEYLDLDRRSCSMFAPRECVCRRFRRQKTVSSPSTVQSSVASIAVLIDFSSMKSPNCGQRLGGLDGSSVLGHGAGSREVDSSDGGVRARDEI</sequence>
<proteinExistence type="predicted"/>
<feature type="compositionally biased region" description="Basic and acidic residues" evidence="1">
    <location>
        <begin position="79"/>
        <end position="96"/>
    </location>
</feature>
<evidence type="ECO:0000313" key="3">
    <source>
        <dbReference type="Proteomes" id="UP000481153"/>
    </source>
</evidence>
<dbReference type="Proteomes" id="UP000481153">
    <property type="component" value="Unassembled WGS sequence"/>
</dbReference>
<comment type="caution">
    <text evidence="2">The sequence shown here is derived from an EMBL/GenBank/DDBJ whole genome shotgun (WGS) entry which is preliminary data.</text>
</comment>
<feature type="region of interest" description="Disordered" evidence="1">
    <location>
        <begin position="76"/>
        <end position="96"/>
    </location>
</feature>
<protein>
    <submittedName>
        <fullName evidence="2">Uncharacterized protein</fullName>
    </submittedName>
</protein>
<keyword evidence="3" id="KW-1185">Reference proteome</keyword>
<evidence type="ECO:0000256" key="1">
    <source>
        <dbReference type="SAM" id="MobiDB-lite"/>
    </source>
</evidence>
<name>A0A6G0X843_9STRA</name>
<dbReference type="AlphaFoldDB" id="A0A6G0X843"/>
<evidence type="ECO:0000313" key="2">
    <source>
        <dbReference type="EMBL" id="KAF0736238.1"/>
    </source>
</evidence>
<dbReference type="EMBL" id="VJMJ01000089">
    <property type="protein sequence ID" value="KAF0736238.1"/>
    <property type="molecule type" value="Genomic_DNA"/>
</dbReference>
<gene>
    <name evidence="2" type="ORF">Ae201684_007260</name>
</gene>
<organism evidence="2 3">
    <name type="scientific">Aphanomyces euteiches</name>
    <dbReference type="NCBI Taxonomy" id="100861"/>
    <lineage>
        <taxon>Eukaryota</taxon>
        <taxon>Sar</taxon>
        <taxon>Stramenopiles</taxon>
        <taxon>Oomycota</taxon>
        <taxon>Saprolegniomycetes</taxon>
        <taxon>Saprolegniales</taxon>
        <taxon>Verrucalvaceae</taxon>
        <taxon>Aphanomyces</taxon>
    </lineage>
</organism>
<accession>A0A6G0X843</accession>
<reference evidence="2 3" key="1">
    <citation type="submission" date="2019-07" db="EMBL/GenBank/DDBJ databases">
        <title>Genomics analysis of Aphanomyces spp. identifies a new class of oomycete effector associated with host adaptation.</title>
        <authorList>
            <person name="Gaulin E."/>
        </authorList>
    </citation>
    <scope>NUCLEOTIDE SEQUENCE [LARGE SCALE GENOMIC DNA]</scope>
    <source>
        <strain evidence="2 3">ATCC 201684</strain>
    </source>
</reference>